<feature type="domain" description="G-protein coupled receptors family 1 profile" evidence="7">
    <location>
        <begin position="37"/>
        <end position="193"/>
    </location>
</feature>
<comment type="subcellular location">
    <subcellularLocation>
        <location evidence="1">Membrane</location>
    </subcellularLocation>
</comment>
<evidence type="ECO:0000256" key="3">
    <source>
        <dbReference type="ARBA" id="ARBA00022692"/>
    </source>
</evidence>
<name>A0AAE0Y5M2_9GAST</name>
<protein>
    <recommendedName>
        <fullName evidence="7">G-protein coupled receptors family 1 profile domain-containing protein</fullName>
    </recommendedName>
</protein>
<evidence type="ECO:0000256" key="5">
    <source>
        <dbReference type="ARBA" id="ARBA00022989"/>
    </source>
</evidence>
<dbReference type="GO" id="GO:0005886">
    <property type="term" value="C:plasma membrane"/>
    <property type="evidence" value="ECO:0007669"/>
    <property type="project" value="TreeGrafter"/>
</dbReference>
<reference evidence="8" key="1">
    <citation type="journal article" date="2023" name="G3 (Bethesda)">
        <title>A reference genome for the long-term kleptoplast-retaining sea slug Elysia crispata morphotype clarki.</title>
        <authorList>
            <person name="Eastman K.E."/>
            <person name="Pendleton A.L."/>
            <person name="Shaikh M.A."/>
            <person name="Suttiyut T."/>
            <person name="Ogas R."/>
            <person name="Tomko P."/>
            <person name="Gavelis G."/>
            <person name="Widhalm J.R."/>
            <person name="Wisecaver J.H."/>
        </authorList>
    </citation>
    <scope>NUCLEOTIDE SEQUENCE</scope>
    <source>
        <strain evidence="8">ECLA1</strain>
    </source>
</reference>
<dbReference type="PANTHER" id="PTHR24372">
    <property type="entry name" value="GLYCOPROTEIN HORMONE RECEPTOR"/>
    <property type="match status" value="1"/>
</dbReference>
<dbReference type="AlphaFoldDB" id="A0AAE0Y5M2"/>
<evidence type="ECO:0000256" key="2">
    <source>
        <dbReference type="ARBA" id="ARBA00022614"/>
    </source>
</evidence>
<keyword evidence="6" id="KW-0472">Membrane</keyword>
<evidence type="ECO:0000256" key="4">
    <source>
        <dbReference type="ARBA" id="ARBA00022737"/>
    </source>
</evidence>
<evidence type="ECO:0000256" key="6">
    <source>
        <dbReference type="ARBA" id="ARBA00023136"/>
    </source>
</evidence>
<dbReference type="GO" id="GO:0007189">
    <property type="term" value="P:adenylate cyclase-activating G protein-coupled receptor signaling pathway"/>
    <property type="evidence" value="ECO:0007669"/>
    <property type="project" value="TreeGrafter"/>
</dbReference>
<accession>A0AAE0Y5M2</accession>
<dbReference type="Gene3D" id="1.20.1070.10">
    <property type="entry name" value="Rhodopsin 7-helix transmembrane proteins"/>
    <property type="match status" value="1"/>
</dbReference>
<dbReference type="PRINTS" id="PR00237">
    <property type="entry name" value="GPCRRHODOPSN"/>
</dbReference>
<dbReference type="InterPro" id="IPR000276">
    <property type="entry name" value="GPCR_Rhodpsn"/>
</dbReference>
<organism evidence="8 9">
    <name type="scientific">Elysia crispata</name>
    <name type="common">lettuce slug</name>
    <dbReference type="NCBI Taxonomy" id="231223"/>
    <lineage>
        <taxon>Eukaryota</taxon>
        <taxon>Metazoa</taxon>
        <taxon>Spiralia</taxon>
        <taxon>Lophotrochozoa</taxon>
        <taxon>Mollusca</taxon>
        <taxon>Gastropoda</taxon>
        <taxon>Heterobranchia</taxon>
        <taxon>Euthyneura</taxon>
        <taxon>Panpulmonata</taxon>
        <taxon>Sacoglossa</taxon>
        <taxon>Placobranchoidea</taxon>
        <taxon>Plakobranchidae</taxon>
        <taxon>Elysia</taxon>
    </lineage>
</organism>
<dbReference type="InterPro" id="IPR017452">
    <property type="entry name" value="GPCR_Rhodpsn_7TM"/>
</dbReference>
<dbReference type="SUPFAM" id="SSF81321">
    <property type="entry name" value="Family A G protein-coupled receptor-like"/>
    <property type="match status" value="1"/>
</dbReference>
<keyword evidence="5" id="KW-1133">Transmembrane helix</keyword>
<dbReference type="Pfam" id="PF00001">
    <property type="entry name" value="7tm_1"/>
    <property type="match status" value="1"/>
</dbReference>
<dbReference type="GO" id="GO:0008528">
    <property type="term" value="F:G protein-coupled peptide receptor activity"/>
    <property type="evidence" value="ECO:0007669"/>
    <property type="project" value="TreeGrafter"/>
</dbReference>
<dbReference type="GO" id="GO:0009755">
    <property type="term" value="P:hormone-mediated signaling pathway"/>
    <property type="evidence" value="ECO:0007669"/>
    <property type="project" value="TreeGrafter"/>
</dbReference>
<keyword evidence="2" id="KW-0433">Leucine-rich repeat</keyword>
<sequence length="193" mass="21470">MRLAAFTLHGGRKFWRLVSLDLSGVHVKECGLWALLGNLGVIETRLASSRTTIRLPSAQFLAQLSVSDFLMGVYLIIIGSKNVHFGVEYVWHDTTWPHSDLCRAAGFLSTLSSEVSPCFILLMTVDRYLVIKYPFGQHRLSPTGVLTCSIVAWSVDLTLAAVPLLPWTAHWNLYSSNSVCLGLPLLPERRSGW</sequence>
<keyword evidence="3" id="KW-0812">Transmembrane</keyword>
<gene>
    <name evidence="8" type="ORF">RRG08_057931</name>
</gene>
<evidence type="ECO:0000313" key="8">
    <source>
        <dbReference type="EMBL" id="KAK3733425.1"/>
    </source>
</evidence>
<keyword evidence="4" id="KW-0677">Repeat</keyword>
<keyword evidence="9" id="KW-1185">Reference proteome</keyword>
<evidence type="ECO:0000259" key="7">
    <source>
        <dbReference type="PROSITE" id="PS50262"/>
    </source>
</evidence>
<evidence type="ECO:0000313" key="9">
    <source>
        <dbReference type="Proteomes" id="UP001283361"/>
    </source>
</evidence>
<dbReference type="PROSITE" id="PS50262">
    <property type="entry name" value="G_PROTEIN_RECEP_F1_2"/>
    <property type="match status" value="1"/>
</dbReference>
<dbReference type="PANTHER" id="PTHR24372:SF77">
    <property type="entry name" value="G-PROTEIN COUPLED RECEPTORS FAMILY 1 PROFILE DOMAIN-CONTAINING PROTEIN"/>
    <property type="match status" value="1"/>
</dbReference>
<dbReference type="EMBL" id="JAWDGP010006901">
    <property type="protein sequence ID" value="KAK3733425.1"/>
    <property type="molecule type" value="Genomic_DNA"/>
</dbReference>
<comment type="caution">
    <text evidence="8">The sequence shown here is derived from an EMBL/GenBank/DDBJ whole genome shotgun (WGS) entry which is preliminary data.</text>
</comment>
<evidence type="ECO:0000256" key="1">
    <source>
        <dbReference type="ARBA" id="ARBA00004370"/>
    </source>
</evidence>
<proteinExistence type="predicted"/>
<dbReference type="Proteomes" id="UP001283361">
    <property type="component" value="Unassembled WGS sequence"/>
</dbReference>